<organism evidence="11 12">
    <name type="scientific">Vogesella amnigena</name>
    <dbReference type="NCBI Taxonomy" id="1507449"/>
    <lineage>
        <taxon>Bacteria</taxon>
        <taxon>Pseudomonadati</taxon>
        <taxon>Pseudomonadota</taxon>
        <taxon>Betaproteobacteria</taxon>
        <taxon>Neisseriales</taxon>
        <taxon>Chromobacteriaceae</taxon>
        <taxon>Vogesella</taxon>
    </lineage>
</organism>
<keyword evidence="7" id="KW-0869">Chloride channel</keyword>
<feature type="transmembrane region" description="Helical" evidence="10">
    <location>
        <begin position="366"/>
        <end position="383"/>
    </location>
</feature>
<dbReference type="PANTHER" id="PTHR43427:SF6">
    <property type="entry name" value="CHLORIDE CHANNEL PROTEIN CLC-E"/>
    <property type="match status" value="1"/>
</dbReference>
<evidence type="ECO:0000256" key="6">
    <source>
        <dbReference type="ARBA" id="ARBA00023136"/>
    </source>
</evidence>
<comment type="subcellular location">
    <subcellularLocation>
        <location evidence="1">Membrane</location>
        <topology evidence="1">Multi-pass membrane protein</topology>
    </subcellularLocation>
</comment>
<evidence type="ECO:0000256" key="4">
    <source>
        <dbReference type="ARBA" id="ARBA00022989"/>
    </source>
</evidence>
<keyword evidence="9" id="KW-0407">Ion channel</keyword>
<keyword evidence="6 10" id="KW-0472">Membrane</keyword>
<evidence type="ECO:0000256" key="3">
    <source>
        <dbReference type="ARBA" id="ARBA00022692"/>
    </source>
</evidence>
<keyword evidence="5" id="KW-0406">Ion transport</keyword>
<feature type="transmembrane region" description="Helical" evidence="10">
    <location>
        <begin position="150"/>
        <end position="167"/>
    </location>
</feature>
<evidence type="ECO:0000256" key="8">
    <source>
        <dbReference type="ARBA" id="ARBA00023214"/>
    </source>
</evidence>
<feature type="transmembrane region" description="Helical" evidence="10">
    <location>
        <begin position="114"/>
        <end position="138"/>
    </location>
</feature>
<evidence type="ECO:0000313" key="12">
    <source>
        <dbReference type="Proteomes" id="UP001595636"/>
    </source>
</evidence>
<dbReference type="PANTHER" id="PTHR43427">
    <property type="entry name" value="CHLORIDE CHANNEL PROTEIN CLC-E"/>
    <property type="match status" value="1"/>
</dbReference>
<protein>
    <submittedName>
        <fullName evidence="11">Chloride channel protein</fullName>
    </submittedName>
</protein>
<dbReference type="Gene3D" id="1.10.3080.10">
    <property type="entry name" value="Clc chloride channel"/>
    <property type="match status" value="1"/>
</dbReference>
<name>A0ABV7TQJ1_9NEIS</name>
<evidence type="ECO:0000256" key="5">
    <source>
        <dbReference type="ARBA" id="ARBA00023065"/>
    </source>
</evidence>
<keyword evidence="3 10" id="KW-0812">Transmembrane</keyword>
<accession>A0ABV7TQJ1</accession>
<feature type="transmembrane region" description="Helical" evidence="10">
    <location>
        <begin position="288"/>
        <end position="312"/>
    </location>
</feature>
<proteinExistence type="predicted"/>
<keyword evidence="4 10" id="KW-1133">Transmembrane helix</keyword>
<sequence length="524" mass="56268">MNTFEAPHYHSAGDKLGQPHIRCAKHCTPADIQAPSCPGTPQLGVKNTIVVLCKNKFMLRLSTELRAALNNDTYCQYRAWLLEPRLFFIMKLLLIYPSSRVLLLVHWRRWKGRLAVWTGALLAALLIVLFARLVDIAIELFNTLRHSHPWSPFLLTTAGGALIAWLTRRFFPGAEGSGIPQVIAALKHSSDEDRLRLTSLRIVIGKILLGTAALGCGFSSGREGPSVQVGAGVMHAMRKLLPRRFPVQPHHLILAGGAAGIAAAFNTPLAGIVFAIEELGRKFEERTNGVLLTAIILAGVISISLQGNYTYFGHLVVGNVSSKLALPILFSGLIAGCLGGLFSRCMLLGLQPWPGLIGRLRAERPVLFAACCGFAVAVLGFLSNGTTHGSGYLPTQQALNGQEALPLLYAPEKMLATLLSYFAGIPGGIFAPSLAVGAGIGQNLASLQLLDVSNSAWIALSMTAFLAAVTQAPITAFVIVMEMIDGHSMVISLIASAFLASMVSRSFSAPLYHTLARRYLGKPH</sequence>
<dbReference type="SUPFAM" id="SSF81340">
    <property type="entry name" value="Clc chloride channel"/>
    <property type="match status" value="1"/>
</dbReference>
<reference evidence="12" key="1">
    <citation type="journal article" date="2019" name="Int. J. Syst. Evol. Microbiol.">
        <title>The Global Catalogue of Microorganisms (GCM) 10K type strain sequencing project: providing services to taxonomists for standard genome sequencing and annotation.</title>
        <authorList>
            <consortium name="The Broad Institute Genomics Platform"/>
            <consortium name="The Broad Institute Genome Sequencing Center for Infectious Disease"/>
            <person name="Wu L."/>
            <person name="Ma J."/>
        </authorList>
    </citation>
    <scope>NUCLEOTIDE SEQUENCE [LARGE SCALE GENOMIC DNA]</scope>
    <source>
        <strain evidence="12">KCTC 42195</strain>
    </source>
</reference>
<dbReference type="InterPro" id="IPR014743">
    <property type="entry name" value="Cl-channel_core"/>
</dbReference>
<dbReference type="PRINTS" id="PR00762">
    <property type="entry name" value="CLCHANNEL"/>
</dbReference>
<keyword evidence="8" id="KW-0868">Chloride</keyword>
<gene>
    <name evidence="11" type="ORF">ACFOKJ_03665</name>
</gene>
<dbReference type="RefSeq" id="WP_390276736.1">
    <property type="nucleotide sequence ID" value="NZ_JBHRYH010000009.1"/>
</dbReference>
<evidence type="ECO:0000256" key="7">
    <source>
        <dbReference type="ARBA" id="ARBA00023173"/>
    </source>
</evidence>
<evidence type="ECO:0000256" key="2">
    <source>
        <dbReference type="ARBA" id="ARBA00022448"/>
    </source>
</evidence>
<evidence type="ECO:0000256" key="9">
    <source>
        <dbReference type="ARBA" id="ARBA00023303"/>
    </source>
</evidence>
<feature type="transmembrane region" description="Helical" evidence="10">
    <location>
        <begin position="457"/>
        <end position="481"/>
    </location>
</feature>
<feature type="transmembrane region" description="Helical" evidence="10">
    <location>
        <begin position="86"/>
        <end position="107"/>
    </location>
</feature>
<evidence type="ECO:0000256" key="1">
    <source>
        <dbReference type="ARBA" id="ARBA00004141"/>
    </source>
</evidence>
<dbReference type="CDD" id="cd01034">
    <property type="entry name" value="EriC_like"/>
    <property type="match status" value="1"/>
</dbReference>
<evidence type="ECO:0000256" key="10">
    <source>
        <dbReference type="SAM" id="Phobius"/>
    </source>
</evidence>
<dbReference type="InterPro" id="IPR001807">
    <property type="entry name" value="ClC"/>
</dbReference>
<keyword evidence="12" id="KW-1185">Reference proteome</keyword>
<feature type="transmembrane region" description="Helical" evidence="10">
    <location>
        <begin position="324"/>
        <end position="345"/>
    </location>
</feature>
<feature type="transmembrane region" description="Helical" evidence="10">
    <location>
        <begin position="203"/>
        <end position="221"/>
    </location>
</feature>
<dbReference type="InterPro" id="IPR050368">
    <property type="entry name" value="ClC-type_chloride_channel"/>
</dbReference>
<feature type="transmembrane region" description="Helical" evidence="10">
    <location>
        <begin position="487"/>
        <end position="508"/>
    </location>
</feature>
<dbReference type="EMBL" id="JBHRYH010000009">
    <property type="protein sequence ID" value="MFC3625243.1"/>
    <property type="molecule type" value="Genomic_DNA"/>
</dbReference>
<evidence type="ECO:0000313" key="11">
    <source>
        <dbReference type="EMBL" id="MFC3625243.1"/>
    </source>
</evidence>
<feature type="transmembrane region" description="Helical" evidence="10">
    <location>
        <begin position="418"/>
        <end position="445"/>
    </location>
</feature>
<feature type="transmembrane region" description="Helical" evidence="10">
    <location>
        <begin position="252"/>
        <end position="276"/>
    </location>
</feature>
<keyword evidence="2" id="KW-0813">Transport</keyword>
<dbReference type="Pfam" id="PF00654">
    <property type="entry name" value="Voltage_CLC"/>
    <property type="match status" value="1"/>
</dbReference>
<comment type="caution">
    <text evidence="11">The sequence shown here is derived from an EMBL/GenBank/DDBJ whole genome shotgun (WGS) entry which is preliminary data.</text>
</comment>
<dbReference type="Proteomes" id="UP001595636">
    <property type="component" value="Unassembled WGS sequence"/>
</dbReference>